<comment type="caution">
    <text evidence="2">The sequence shown here is derived from an EMBL/GenBank/DDBJ whole genome shotgun (WGS) entry which is preliminary data.</text>
</comment>
<name>A0A8H6YEX0_9AGAR</name>
<reference evidence="2" key="1">
    <citation type="submission" date="2020-05" db="EMBL/GenBank/DDBJ databases">
        <title>Mycena genomes resolve the evolution of fungal bioluminescence.</title>
        <authorList>
            <person name="Tsai I.J."/>
        </authorList>
    </citation>
    <scope>NUCLEOTIDE SEQUENCE</scope>
    <source>
        <strain evidence="2">160909Yilan</strain>
    </source>
</reference>
<sequence>MFSKVLTFGLGALALVRAAPAFSFQTPMLSCNVNLATTVGTAQSFDGPVPGTYIIYNEAFGQDQLRSYQRGDEIFVSRTREFPGPFGEWRVETSGDPAANEYTITNVGLDAGTYATSAGRITTKAGSGDTFAIQPAGEGLYTIKVPNADKVWTVDPQTVRSSVYLKGQDGVATAWRFVQV</sequence>
<dbReference type="Proteomes" id="UP000623467">
    <property type="component" value="Unassembled WGS sequence"/>
</dbReference>
<dbReference type="OrthoDB" id="2972047at2759"/>
<keyword evidence="1" id="KW-0732">Signal</keyword>
<dbReference type="CDD" id="cd23714">
    <property type="entry name" value="beta-trefoil_Ricin_MtaL"/>
    <property type="match status" value="1"/>
</dbReference>
<dbReference type="EMBL" id="JACAZH010000010">
    <property type="protein sequence ID" value="KAF7357247.1"/>
    <property type="molecule type" value="Genomic_DNA"/>
</dbReference>
<keyword evidence="3" id="KW-1185">Reference proteome</keyword>
<evidence type="ECO:0000256" key="1">
    <source>
        <dbReference type="SAM" id="SignalP"/>
    </source>
</evidence>
<evidence type="ECO:0000313" key="3">
    <source>
        <dbReference type="Proteomes" id="UP000623467"/>
    </source>
</evidence>
<feature type="chain" id="PRO_5034354629" evidence="1">
    <location>
        <begin position="19"/>
        <end position="180"/>
    </location>
</feature>
<evidence type="ECO:0000313" key="2">
    <source>
        <dbReference type="EMBL" id="KAF7357247.1"/>
    </source>
</evidence>
<organism evidence="2 3">
    <name type="scientific">Mycena sanguinolenta</name>
    <dbReference type="NCBI Taxonomy" id="230812"/>
    <lineage>
        <taxon>Eukaryota</taxon>
        <taxon>Fungi</taxon>
        <taxon>Dikarya</taxon>
        <taxon>Basidiomycota</taxon>
        <taxon>Agaricomycotina</taxon>
        <taxon>Agaricomycetes</taxon>
        <taxon>Agaricomycetidae</taxon>
        <taxon>Agaricales</taxon>
        <taxon>Marasmiineae</taxon>
        <taxon>Mycenaceae</taxon>
        <taxon>Mycena</taxon>
    </lineage>
</organism>
<feature type="signal peptide" evidence="1">
    <location>
        <begin position="1"/>
        <end position="18"/>
    </location>
</feature>
<protein>
    <submittedName>
        <fullName evidence="2">Uncharacterized protein</fullName>
    </submittedName>
</protein>
<proteinExistence type="predicted"/>
<gene>
    <name evidence="2" type="ORF">MSAN_01319700</name>
</gene>
<accession>A0A8H6YEX0</accession>
<dbReference type="Gene3D" id="2.80.10.50">
    <property type="match status" value="1"/>
</dbReference>
<dbReference type="AlphaFoldDB" id="A0A8H6YEX0"/>